<gene>
    <name evidence="1" type="ORF">GOOTI_050_00130</name>
</gene>
<dbReference type="AlphaFoldDB" id="H5TIA1"/>
<keyword evidence="2" id="KW-1185">Reference proteome</keyword>
<organism evidence="1 2">
    <name type="scientific">Gordonia otitidis (strain DSM 44809 / CCUG 52243 / JCM 12355 / NBRC 100426 / IFM 10032)</name>
    <dbReference type="NCBI Taxonomy" id="1108044"/>
    <lineage>
        <taxon>Bacteria</taxon>
        <taxon>Bacillati</taxon>
        <taxon>Actinomycetota</taxon>
        <taxon>Actinomycetes</taxon>
        <taxon>Mycobacteriales</taxon>
        <taxon>Gordoniaceae</taxon>
        <taxon>Gordonia</taxon>
    </lineage>
</organism>
<evidence type="ECO:0000313" key="1">
    <source>
        <dbReference type="EMBL" id="GAB33209.1"/>
    </source>
</evidence>
<sequence length="112" mass="12478">MAPILYPDERVDYVARTLGISPSHDHCIVTTRRVWVSYTSLTPTPAVHYARDFITDATPLKKSRIVLHTADGAQHDIRLDFAEDRPALLESPTRVRCRKGHAAGCLSFVPPA</sequence>
<comment type="caution">
    <text evidence="1">The sequence shown here is derived from an EMBL/GenBank/DDBJ whole genome shotgun (WGS) entry which is preliminary data.</text>
</comment>
<proteinExistence type="predicted"/>
<accession>H5TIA1</accession>
<evidence type="ECO:0000313" key="2">
    <source>
        <dbReference type="Proteomes" id="UP000005038"/>
    </source>
</evidence>
<reference evidence="1" key="1">
    <citation type="submission" date="2012-02" db="EMBL/GenBank/DDBJ databases">
        <title>Whole genome shotgun sequence of Gordonia otitidis NBRC 100426.</title>
        <authorList>
            <person name="Yoshida I."/>
            <person name="Hosoyama A."/>
            <person name="Tsuchikane K."/>
            <person name="Katsumata H."/>
            <person name="Yamazaki S."/>
            <person name="Fujita N."/>
        </authorList>
    </citation>
    <scope>NUCLEOTIDE SEQUENCE [LARGE SCALE GENOMIC DNA]</scope>
    <source>
        <strain evidence="1">NBRC 100426</strain>
    </source>
</reference>
<protein>
    <submittedName>
        <fullName evidence="1">Uncharacterized protein</fullName>
    </submittedName>
</protein>
<name>H5TIA1_GORO1</name>
<dbReference type="Proteomes" id="UP000005038">
    <property type="component" value="Unassembled WGS sequence"/>
</dbReference>
<dbReference type="RefSeq" id="WP_007237468.1">
    <property type="nucleotide sequence ID" value="NZ_BAFB01000050.1"/>
</dbReference>
<dbReference type="EMBL" id="BAFB01000050">
    <property type="protein sequence ID" value="GAB33209.1"/>
    <property type="molecule type" value="Genomic_DNA"/>
</dbReference>